<feature type="domain" description="Knr4/Smi1-like" evidence="1">
    <location>
        <begin position="12"/>
        <end position="138"/>
    </location>
</feature>
<dbReference type="AlphaFoldDB" id="A0A4U2YLN5"/>
<name>A0A4U2YLN5_9BACI</name>
<protein>
    <submittedName>
        <fullName evidence="2">SMI1/KNR4 family protein</fullName>
    </submittedName>
</protein>
<evidence type="ECO:0000259" key="1">
    <source>
        <dbReference type="SMART" id="SM00860"/>
    </source>
</evidence>
<organism evidence="2 3">
    <name type="scientific">Lysinibacillus mangiferihumi</name>
    <dbReference type="NCBI Taxonomy" id="1130819"/>
    <lineage>
        <taxon>Bacteria</taxon>
        <taxon>Bacillati</taxon>
        <taxon>Bacillota</taxon>
        <taxon>Bacilli</taxon>
        <taxon>Bacillales</taxon>
        <taxon>Bacillaceae</taxon>
        <taxon>Lysinibacillus</taxon>
    </lineage>
</organism>
<dbReference type="SMART" id="SM00860">
    <property type="entry name" value="SMI1_KNR4"/>
    <property type="match status" value="1"/>
</dbReference>
<keyword evidence="3" id="KW-1185">Reference proteome</keyword>
<evidence type="ECO:0000313" key="2">
    <source>
        <dbReference type="EMBL" id="TKI62136.1"/>
    </source>
</evidence>
<reference evidence="2 3" key="1">
    <citation type="submission" date="2019-04" db="EMBL/GenBank/DDBJ databases">
        <title>Lysinibacillus genome sequencing.</title>
        <authorList>
            <person name="Dunlap C."/>
        </authorList>
    </citation>
    <scope>NUCLEOTIDE SEQUENCE [LARGE SCALE GENOMIC DNA]</scope>
    <source>
        <strain evidence="2 3">CCTCC AB 2010389</strain>
    </source>
</reference>
<dbReference type="RefSeq" id="WP_107897764.1">
    <property type="nucleotide sequence ID" value="NZ_PYWM01000057.1"/>
</dbReference>
<dbReference type="Pfam" id="PF09346">
    <property type="entry name" value="SMI1_KNR4"/>
    <property type="match status" value="1"/>
</dbReference>
<evidence type="ECO:0000313" key="3">
    <source>
        <dbReference type="Proteomes" id="UP000308744"/>
    </source>
</evidence>
<dbReference type="InterPro" id="IPR018958">
    <property type="entry name" value="Knr4/Smi1-like_dom"/>
</dbReference>
<dbReference type="EMBL" id="SZPU01000076">
    <property type="protein sequence ID" value="TKI62136.1"/>
    <property type="molecule type" value="Genomic_DNA"/>
</dbReference>
<dbReference type="InterPro" id="IPR037883">
    <property type="entry name" value="Knr4/Smi1-like_sf"/>
</dbReference>
<dbReference type="Gene3D" id="3.40.1580.10">
    <property type="entry name" value="SMI1/KNR4-like"/>
    <property type="match status" value="1"/>
</dbReference>
<accession>A0A4U2YLN5</accession>
<comment type="caution">
    <text evidence="2">The sequence shown here is derived from an EMBL/GenBank/DDBJ whole genome shotgun (WGS) entry which is preliminary data.</text>
</comment>
<proteinExistence type="predicted"/>
<dbReference type="SUPFAM" id="SSF160631">
    <property type="entry name" value="SMI1/KNR4-like"/>
    <property type="match status" value="1"/>
</dbReference>
<gene>
    <name evidence="2" type="ORF">FC756_19195</name>
</gene>
<sequence>MEKIIWQHVHEPVDENTIKKIEDSFGISFPHDYKDCIMKFNGGRPKPNIFNFVDDGEGTLGYLLSFTRNPKIETVYGLISEYLPEYVFPFATDSAGNMLCFDYRKDKHSPSIVFYNHEEDDEDAIELVCVSFTDLLESLHYDEDEY</sequence>
<dbReference type="Proteomes" id="UP000308744">
    <property type="component" value="Unassembled WGS sequence"/>
</dbReference>